<evidence type="ECO:0000256" key="5">
    <source>
        <dbReference type="ARBA" id="ARBA00022968"/>
    </source>
</evidence>
<keyword evidence="6" id="KW-1133">Transmembrane helix</keyword>
<evidence type="ECO:0000313" key="10">
    <source>
        <dbReference type="Proteomes" id="UP000691718"/>
    </source>
</evidence>
<dbReference type="InterPro" id="IPR003378">
    <property type="entry name" value="Fringe-like_glycosylTrfase"/>
</dbReference>
<protein>
    <submittedName>
        <fullName evidence="9">(apollo) hypothetical protein</fullName>
    </submittedName>
</protein>
<evidence type="ECO:0000256" key="3">
    <source>
        <dbReference type="ARBA" id="ARBA00022679"/>
    </source>
</evidence>
<evidence type="ECO:0000256" key="1">
    <source>
        <dbReference type="ARBA" id="ARBA00004606"/>
    </source>
</evidence>
<gene>
    <name evidence="9" type="ORF">PAPOLLO_LOCUS24932</name>
</gene>
<reference evidence="9" key="1">
    <citation type="submission" date="2021-04" db="EMBL/GenBank/DDBJ databases">
        <authorList>
            <person name="Tunstrom K."/>
        </authorList>
    </citation>
    <scope>NUCLEOTIDE SEQUENCE</scope>
</reference>
<keyword evidence="10" id="KW-1185">Reference proteome</keyword>
<dbReference type="GO" id="GO:0016757">
    <property type="term" value="F:glycosyltransferase activity"/>
    <property type="evidence" value="ECO:0007669"/>
    <property type="project" value="UniProtKB-KW"/>
</dbReference>
<evidence type="ECO:0000313" key="9">
    <source>
        <dbReference type="EMBL" id="CAG5051029.1"/>
    </source>
</evidence>
<comment type="subcellular location">
    <subcellularLocation>
        <location evidence="1">Membrane</location>
        <topology evidence="1">Single-pass type II membrane protein</topology>
    </subcellularLocation>
</comment>
<dbReference type="EMBL" id="CAJQZP010001492">
    <property type="protein sequence ID" value="CAG5051029.1"/>
    <property type="molecule type" value="Genomic_DNA"/>
</dbReference>
<name>A0A8S3Y8T3_PARAO</name>
<sequence length="92" mass="9713">MGGGGTVLSVGAARELSSCACATRAAPDDMALGACARRRSVTLAHSHSSTRCDHKTTRGKCWRGTGRFLSTGTRPPSRCGCTLLGFNTKIWR</sequence>
<dbReference type="OrthoDB" id="421979at2759"/>
<evidence type="ECO:0000259" key="8">
    <source>
        <dbReference type="Pfam" id="PF02434"/>
    </source>
</evidence>
<dbReference type="Proteomes" id="UP000691718">
    <property type="component" value="Unassembled WGS sequence"/>
</dbReference>
<feature type="domain" description="Fringe-like glycosyltransferase" evidence="8">
    <location>
        <begin position="2"/>
        <end position="47"/>
    </location>
</feature>
<evidence type="ECO:0000256" key="2">
    <source>
        <dbReference type="ARBA" id="ARBA00022676"/>
    </source>
</evidence>
<keyword evidence="5" id="KW-0735">Signal-anchor</keyword>
<evidence type="ECO:0000256" key="7">
    <source>
        <dbReference type="ARBA" id="ARBA00023136"/>
    </source>
</evidence>
<proteinExistence type="predicted"/>
<dbReference type="Pfam" id="PF02434">
    <property type="entry name" value="Fringe"/>
    <property type="match status" value="1"/>
</dbReference>
<keyword evidence="3" id="KW-0808">Transferase</keyword>
<evidence type="ECO:0000256" key="4">
    <source>
        <dbReference type="ARBA" id="ARBA00022692"/>
    </source>
</evidence>
<keyword evidence="2" id="KW-0328">Glycosyltransferase</keyword>
<dbReference type="AlphaFoldDB" id="A0A8S3Y8T3"/>
<organism evidence="9 10">
    <name type="scientific">Parnassius apollo</name>
    <name type="common">Apollo butterfly</name>
    <name type="synonym">Papilio apollo</name>
    <dbReference type="NCBI Taxonomy" id="110799"/>
    <lineage>
        <taxon>Eukaryota</taxon>
        <taxon>Metazoa</taxon>
        <taxon>Ecdysozoa</taxon>
        <taxon>Arthropoda</taxon>
        <taxon>Hexapoda</taxon>
        <taxon>Insecta</taxon>
        <taxon>Pterygota</taxon>
        <taxon>Neoptera</taxon>
        <taxon>Endopterygota</taxon>
        <taxon>Lepidoptera</taxon>
        <taxon>Glossata</taxon>
        <taxon>Ditrysia</taxon>
        <taxon>Papilionoidea</taxon>
        <taxon>Papilionidae</taxon>
        <taxon>Parnassiinae</taxon>
        <taxon>Parnassini</taxon>
        <taxon>Parnassius</taxon>
        <taxon>Parnassius</taxon>
    </lineage>
</organism>
<comment type="caution">
    <text evidence="9">The sequence shown here is derived from an EMBL/GenBank/DDBJ whole genome shotgun (WGS) entry which is preliminary data.</text>
</comment>
<evidence type="ECO:0000256" key="6">
    <source>
        <dbReference type="ARBA" id="ARBA00022989"/>
    </source>
</evidence>
<keyword evidence="7" id="KW-0472">Membrane</keyword>
<accession>A0A8S3Y8T3</accession>
<dbReference type="GO" id="GO:0016020">
    <property type="term" value="C:membrane"/>
    <property type="evidence" value="ECO:0007669"/>
    <property type="project" value="UniProtKB-SubCell"/>
</dbReference>
<keyword evidence="4" id="KW-0812">Transmembrane</keyword>